<keyword evidence="2" id="KW-1185">Reference proteome</keyword>
<accession>A0A2I1H6R4</accession>
<evidence type="ECO:0000313" key="2">
    <source>
        <dbReference type="Proteomes" id="UP000234323"/>
    </source>
</evidence>
<gene>
    <name evidence="1" type="ORF">RhiirA4_473445</name>
</gene>
<organism evidence="1 2">
    <name type="scientific">Rhizophagus irregularis</name>
    <dbReference type="NCBI Taxonomy" id="588596"/>
    <lineage>
        <taxon>Eukaryota</taxon>
        <taxon>Fungi</taxon>
        <taxon>Fungi incertae sedis</taxon>
        <taxon>Mucoromycota</taxon>
        <taxon>Glomeromycotina</taxon>
        <taxon>Glomeromycetes</taxon>
        <taxon>Glomerales</taxon>
        <taxon>Glomeraceae</taxon>
        <taxon>Rhizophagus</taxon>
    </lineage>
</organism>
<dbReference type="InterPro" id="IPR036322">
    <property type="entry name" value="WD40_repeat_dom_sf"/>
</dbReference>
<dbReference type="Gene3D" id="2.130.10.10">
    <property type="entry name" value="YVTN repeat-like/Quinoprotein amine dehydrogenase"/>
    <property type="match status" value="1"/>
</dbReference>
<evidence type="ECO:0000313" key="1">
    <source>
        <dbReference type="EMBL" id="PKY54561.1"/>
    </source>
</evidence>
<sequence length="118" mass="13548">MSTFLKTAIIFHNNNKIYDIDKSNNIDKDTDKFHNGQPITKLEVSPKGNYLVTYSKDNRSIVGWNVWNVLDENPDQAVKLNKSEIPELRQMCVSDDKKLAYIDHKGKIGVARRNPSSR</sequence>
<comment type="caution">
    <text evidence="1">The sequence shown here is derived from an EMBL/GenBank/DDBJ whole genome shotgun (WGS) entry which is preliminary data.</text>
</comment>
<reference evidence="1 2" key="1">
    <citation type="submission" date="2015-10" db="EMBL/GenBank/DDBJ databases">
        <title>Genome analyses suggest a sexual origin of heterokaryosis in a supposedly ancient asexual fungus.</title>
        <authorList>
            <person name="Ropars J."/>
            <person name="Sedzielewska K."/>
            <person name="Noel J."/>
            <person name="Charron P."/>
            <person name="Farinelli L."/>
            <person name="Marton T."/>
            <person name="Kruger M."/>
            <person name="Pelin A."/>
            <person name="Brachmann A."/>
            <person name="Corradi N."/>
        </authorList>
    </citation>
    <scope>NUCLEOTIDE SEQUENCE [LARGE SCALE GENOMIC DNA]</scope>
    <source>
        <strain evidence="1 2">A4</strain>
    </source>
</reference>
<proteinExistence type="predicted"/>
<dbReference type="InterPro" id="IPR015943">
    <property type="entry name" value="WD40/YVTN_repeat-like_dom_sf"/>
</dbReference>
<dbReference type="AlphaFoldDB" id="A0A2I1H6R4"/>
<name>A0A2I1H6R4_9GLOM</name>
<dbReference type="Proteomes" id="UP000234323">
    <property type="component" value="Unassembled WGS sequence"/>
</dbReference>
<dbReference type="SUPFAM" id="SSF50978">
    <property type="entry name" value="WD40 repeat-like"/>
    <property type="match status" value="1"/>
</dbReference>
<dbReference type="EMBL" id="LLXI01001633">
    <property type="protein sequence ID" value="PKY54561.1"/>
    <property type="molecule type" value="Genomic_DNA"/>
</dbReference>
<protein>
    <submittedName>
        <fullName evidence="1">Uncharacterized protein</fullName>
    </submittedName>
</protein>